<feature type="domain" description="MIP18 family-like" evidence="1">
    <location>
        <begin position="3"/>
        <end position="38"/>
    </location>
</feature>
<organism evidence="2 3">
    <name type="scientific">Candidatus Marsarchaeota G1 archaeon OSP_C</name>
    <dbReference type="NCBI Taxonomy" id="1978154"/>
    <lineage>
        <taxon>Archaea</taxon>
        <taxon>Candidatus Marsarchaeota</taxon>
        <taxon>Candidatus Marsarchaeota group 1</taxon>
    </lineage>
</organism>
<dbReference type="InterPro" id="IPR002744">
    <property type="entry name" value="MIP18-like"/>
</dbReference>
<evidence type="ECO:0000313" key="3">
    <source>
        <dbReference type="Proteomes" id="UP000241473"/>
    </source>
</evidence>
<name>A0A2R6AN47_9ARCH</name>
<comment type="caution">
    <text evidence="2">The sequence shown here is derived from an EMBL/GenBank/DDBJ whole genome shotgun (WGS) entry which is preliminary data.</text>
</comment>
<reference evidence="2 3" key="1">
    <citation type="submission" date="2017-04" db="EMBL/GenBank/DDBJ databases">
        <title>Novel microbial lineages endemic to geothermal iron-oxide mats fill important gaps in the evolutionary history of Archaea.</title>
        <authorList>
            <person name="Jay Z.J."/>
            <person name="Beam J.P."/>
            <person name="Dlakic M."/>
            <person name="Rusch D.B."/>
            <person name="Kozubal M.A."/>
            <person name="Inskeep W.P."/>
        </authorList>
    </citation>
    <scope>NUCLEOTIDE SEQUENCE [LARGE SCALE GENOMIC DNA]</scope>
    <source>
        <strain evidence="2">OSP_C</strain>
    </source>
</reference>
<dbReference type="Proteomes" id="UP000241473">
    <property type="component" value="Unassembled WGS sequence"/>
</dbReference>
<evidence type="ECO:0000259" key="1">
    <source>
        <dbReference type="Pfam" id="PF01883"/>
    </source>
</evidence>
<dbReference type="SUPFAM" id="SSF117916">
    <property type="entry name" value="Fe-S cluster assembly (FSCA) domain-like"/>
    <property type="match status" value="1"/>
</dbReference>
<dbReference type="Gene3D" id="3.30.300.130">
    <property type="entry name" value="Fe-S cluster assembly (FSCA)"/>
    <property type="match status" value="1"/>
</dbReference>
<dbReference type="EMBL" id="NEXB01000046">
    <property type="protein sequence ID" value="PSN87782.1"/>
    <property type="molecule type" value="Genomic_DNA"/>
</dbReference>
<gene>
    <name evidence="2" type="ORF">B9Q00_07790</name>
</gene>
<dbReference type="AlphaFoldDB" id="A0A2R6AN47"/>
<protein>
    <recommendedName>
        <fullName evidence="1">MIP18 family-like domain-containing protein</fullName>
    </recommendedName>
</protein>
<evidence type="ECO:0000313" key="2">
    <source>
        <dbReference type="EMBL" id="PSN87782.1"/>
    </source>
</evidence>
<dbReference type="InterPro" id="IPR034904">
    <property type="entry name" value="FSCA_dom_sf"/>
</dbReference>
<proteinExistence type="predicted"/>
<dbReference type="Pfam" id="PF01883">
    <property type="entry name" value="FeS_assembly_P"/>
    <property type="match status" value="1"/>
</dbReference>
<sequence>MSKSAIIEILKRVYDPEIGENIVDLDMVKEVKVDEKTALLR</sequence>
<accession>A0A2R6AN47</accession>